<comment type="caution">
    <text evidence="1">The sequence shown here is derived from an EMBL/GenBank/DDBJ whole genome shotgun (WGS) entry which is preliminary data.</text>
</comment>
<evidence type="ECO:0000313" key="1">
    <source>
        <dbReference type="EMBL" id="CAI9554531.1"/>
    </source>
</evidence>
<accession>A0ABN9C3C0</accession>
<gene>
    <name evidence="1" type="ORF">SPARVUS_LOCUS4241689</name>
</gene>
<proteinExistence type="predicted"/>
<dbReference type="EMBL" id="CATNWA010007686">
    <property type="protein sequence ID" value="CAI9554531.1"/>
    <property type="molecule type" value="Genomic_DNA"/>
</dbReference>
<reference evidence="1" key="1">
    <citation type="submission" date="2023-05" db="EMBL/GenBank/DDBJ databases">
        <authorList>
            <person name="Stuckert A."/>
        </authorList>
    </citation>
    <scope>NUCLEOTIDE SEQUENCE</scope>
</reference>
<name>A0ABN9C3C0_9NEOB</name>
<keyword evidence="2" id="KW-1185">Reference proteome</keyword>
<dbReference type="Proteomes" id="UP001162483">
    <property type="component" value="Unassembled WGS sequence"/>
</dbReference>
<feature type="non-terminal residue" evidence="1">
    <location>
        <position position="1"/>
    </location>
</feature>
<organism evidence="1 2">
    <name type="scientific">Staurois parvus</name>
    <dbReference type="NCBI Taxonomy" id="386267"/>
    <lineage>
        <taxon>Eukaryota</taxon>
        <taxon>Metazoa</taxon>
        <taxon>Chordata</taxon>
        <taxon>Craniata</taxon>
        <taxon>Vertebrata</taxon>
        <taxon>Euteleostomi</taxon>
        <taxon>Amphibia</taxon>
        <taxon>Batrachia</taxon>
        <taxon>Anura</taxon>
        <taxon>Neobatrachia</taxon>
        <taxon>Ranoidea</taxon>
        <taxon>Ranidae</taxon>
        <taxon>Staurois</taxon>
    </lineage>
</organism>
<protein>
    <submittedName>
        <fullName evidence="1">Uncharacterized protein</fullName>
    </submittedName>
</protein>
<sequence>SPAFVSTAFNYRVLAGDYSLAPSDCRASPTRRRTVCKQNSSPPCRLMHTAFDGYAQQKPVNHTNTDTSKTAHS</sequence>
<evidence type="ECO:0000313" key="2">
    <source>
        <dbReference type="Proteomes" id="UP001162483"/>
    </source>
</evidence>